<evidence type="ECO:0000256" key="1">
    <source>
        <dbReference type="SAM" id="MobiDB-lite"/>
    </source>
</evidence>
<dbReference type="InterPro" id="IPR001387">
    <property type="entry name" value="Cro/C1-type_HTH"/>
</dbReference>
<feature type="region of interest" description="Disordered" evidence="1">
    <location>
        <begin position="243"/>
        <end position="266"/>
    </location>
</feature>
<evidence type="ECO:0000259" key="3">
    <source>
        <dbReference type="Pfam" id="PF13464"/>
    </source>
</evidence>
<keyword evidence="5" id="KW-1185">Reference proteome</keyword>
<dbReference type="InterPro" id="IPR010982">
    <property type="entry name" value="Lambda_DNA-bd_dom_sf"/>
</dbReference>
<dbReference type="Pfam" id="PF13413">
    <property type="entry name" value="HTH_25"/>
    <property type="match status" value="1"/>
</dbReference>
<gene>
    <name evidence="4" type="ORF">ACFQ0F_06620</name>
</gene>
<evidence type="ECO:0000256" key="2">
    <source>
        <dbReference type="SAM" id="Phobius"/>
    </source>
</evidence>
<feature type="region of interest" description="Disordered" evidence="1">
    <location>
        <begin position="1"/>
        <end position="30"/>
    </location>
</feature>
<sequence>MSTADESKQAQEVPVPEATEAQVAATAKSDSLSPGAKLRVAREGKGMSLEQVAKETLLTSRYLKALEADDYDTLPGTTFVRGYLRRYAGIVGVSADALVAEFDVIWQARTAAAALVADEKPRVTHKPAAYSSSASSRRTFFTRTARQFPLATLLSWGSVLLLLALLLGSLFWNDSTTVSPAQETSETIDLNAAVAPTPATVLGSPASTGVSAGSLSNAPVTAAGTVNPAAASTPDASTVATAPATSAAAPATTPAPAAKPVAPATTPVIAPTPSPAAANTAAPTTTIPVVSLPAAPAEAAAPVPPRSDTLSFNFTGKSWISVRDSTGQELVYGLKNAGQSVTVTGQPPFAINIGSVRDTQMSRNGTPINLKPYTRGEIASFRLGR</sequence>
<dbReference type="InterPro" id="IPR025194">
    <property type="entry name" value="RodZ-like_C"/>
</dbReference>
<dbReference type="RefSeq" id="WP_379070425.1">
    <property type="nucleotide sequence ID" value="NZ_JBHTIT010000001.1"/>
</dbReference>
<dbReference type="EMBL" id="JBHTIT010000001">
    <property type="protein sequence ID" value="MFD0950063.1"/>
    <property type="molecule type" value="Genomic_DNA"/>
</dbReference>
<dbReference type="SUPFAM" id="SSF47413">
    <property type="entry name" value="lambda repressor-like DNA-binding domains"/>
    <property type="match status" value="1"/>
</dbReference>
<keyword evidence="2" id="KW-0472">Membrane</keyword>
<dbReference type="InterPro" id="IPR050400">
    <property type="entry name" value="Bact_Cytoskel_RodZ"/>
</dbReference>
<dbReference type="PANTHER" id="PTHR34475:SF1">
    <property type="entry name" value="CYTOSKELETON PROTEIN RODZ"/>
    <property type="match status" value="1"/>
</dbReference>
<evidence type="ECO:0000313" key="4">
    <source>
        <dbReference type="EMBL" id="MFD0950063.1"/>
    </source>
</evidence>
<dbReference type="Gene3D" id="1.10.260.40">
    <property type="entry name" value="lambda repressor-like DNA-binding domains"/>
    <property type="match status" value="1"/>
</dbReference>
<proteinExistence type="predicted"/>
<organism evidence="4 5">
    <name type="scientific">Paraperlucidibaca wandonensis</name>
    <dbReference type="NCBI Taxonomy" id="1268273"/>
    <lineage>
        <taxon>Bacteria</taxon>
        <taxon>Pseudomonadati</taxon>
        <taxon>Pseudomonadota</taxon>
        <taxon>Gammaproteobacteria</taxon>
        <taxon>Moraxellales</taxon>
        <taxon>Moraxellaceae</taxon>
        <taxon>Paraperlucidibaca</taxon>
    </lineage>
</organism>
<keyword evidence="2" id="KW-0812">Transmembrane</keyword>
<reference evidence="5" key="1">
    <citation type="journal article" date="2019" name="Int. J. Syst. Evol. Microbiol.">
        <title>The Global Catalogue of Microorganisms (GCM) 10K type strain sequencing project: providing services to taxonomists for standard genome sequencing and annotation.</title>
        <authorList>
            <consortium name="The Broad Institute Genomics Platform"/>
            <consortium name="The Broad Institute Genome Sequencing Center for Infectious Disease"/>
            <person name="Wu L."/>
            <person name="Ma J."/>
        </authorList>
    </citation>
    <scope>NUCLEOTIDE SEQUENCE [LARGE SCALE GENOMIC DNA]</scope>
    <source>
        <strain evidence="5">CCUG 63419</strain>
    </source>
</reference>
<dbReference type="PANTHER" id="PTHR34475">
    <property type="match status" value="1"/>
</dbReference>
<name>A0ABW3HF71_9GAMM</name>
<accession>A0ABW3HF71</accession>
<protein>
    <submittedName>
        <fullName evidence="4">Helix-turn-helix domain-containing protein</fullName>
    </submittedName>
</protein>
<dbReference type="Pfam" id="PF13464">
    <property type="entry name" value="RodZ_C"/>
    <property type="match status" value="1"/>
</dbReference>
<feature type="transmembrane region" description="Helical" evidence="2">
    <location>
        <begin position="148"/>
        <end position="172"/>
    </location>
</feature>
<dbReference type="CDD" id="cd00093">
    <property type="entry name" value="HTH_XRE"/>
    <property type="match status" value="1"/>
</dbReference>
<feature type="domain" description="Cytoskeleton protein RodZ-like C-terminal" evidence="3">
    <location>
        <begin position="312"/>
        <end position="381"/>
    </location>
</feature>
<dbReference type="Proteomes" id="UP001597044">
    <property type="component" value="Unassembled WGS sequence"/>
</dbReference>
<keyword evidence="2" id="KW-1133">Transmembrane helix</keyword>
<evidence type="ECO:0000313" key="5">
    <source>
        <dbReference type="Proteomes" id="UP001597044"/>
    </source>
</evidence>
<comment type="caution">
    <text evidence="4">The sequence shown here is derived from an EMBL/GenBank/DDBJ whole genome shotgun (WGS) entry which is preliminary data.</text>
</comment>